<dbReference type="AlphaFoldDB" id="A0A238ZY87"/>
<dbReference type="EMBL" id="FZNS01000010">
    <property type="protein sequence ID" value="SNR88229.1"/>
    <property type="molecule type" value="Genomic_DNA"/>
</dbReference>
<dbReference type="Pfam" id="PF12146">
    <property type="entry name" value="Hydrolase_4"/>
    <property type="match status" value="1"/>
</dbReference>
<feature type="signal peptide" evidence="1">
    <location>
        <begin position="1"/>
        <end position="23"/>
    </location>
</feature>
<accession>A0A238ZY87</accession>
<dbReference type="SUPFAM" id="SSF53474">
    <property type="entry name" value="alpha/beta-Hydrolases"/>
    <property type="match status" value="1"/>
</dbReference>
<organism evidence="3 4">
    <name type="scientific">Hymenobacter mucosus</name>
    <dbReference type="NCBI Taxonomy" id="1411120"/>
    <lineage>
        <taxon>Bacteria</taxon>
        <taxon>Pseudomonadati</taxon>
        <taxon>Bacteroidota</taxon>
        <taxon>Cytophagia</taxon>
        <taxon>Cytophagales</taxon>
        <taxon>Hymenobacteraceae</taxon>
        <taxon>Hymenobacter</taxon>
    </lineage>
</organism>
<dbReference type="Gene3D" id="3.40.50.1820">
    <property type="entry name" value="alpha/beta hydrolase"/>
    <property type="match status" value="1"/>
</dbReference>
<dbReference type="InterPro" id="IPR053145">
    <property type="entry name" value="AB_hydrolase_Est10"/>
</dbReference>
<dbReference type="InterPro" id="IPR022742">
    <property type="entry name" value="Hydrolase_4"/>
</dbReference>
<dbReference type="GO" id="GO:0052689">
    <property type="term" value="F:carboxylic ester hydrolase activity"/>
    <property type="evidence" value="ECO:0007669"/>
    <property type="project" value="TreeGrafter"/>
</dbReference>
<dbReference type="InterPro" id="IPR029058">
    <property type="entry name" value="AB_hydrolase_fold"/>
</dbReference>
<gene>
    <name evidence="3" type="ORF">SAMN06269173_11065</name>
</gene>
<evidence type="ECO:0000256" key="1">
    <source>
        <dbReference type="SAM" id="SignalP"/>
    </source>
</evidence>
<evidence type="ECO:0000313" key="3">
    <source>
        <dbReference type="EMBL" id="SNR88229.1"/>
    </source>
</evidence>
<dbReference type="RefSeq" id="WP_089333743.1">
    <property type="nucleotide sequence ID" value="NZ_FZNS01000010.1"/>
</dbReference>
<feature type="domain" description="Serine aminopeptidase S33" evidence="2">
    <location>
        <begin position="196"/>
        <end position="403"/>
    </location>
</feature>
<name>A0A238ZY87_9BACT</name>
<dbReference type="PANTHER" id="PTHR43265:SF1">
    <property type="entry name" value="ESTERASE ESTD"/>
    <property type="match status" value="1"/>
</dbReference>
<sequence>MRYALVLLVLVLLGCWLPGPARAAAPVALPGLDGYWKGPLQMPGAQMDVVFRLVSLTGGGFYATLDVPQRKLDRLPVRVQLLGDSIVLEVEDFSTRFAGRVLSGGRQLAGRWQQPGYSAPMTLELVQPMAPVTAPKTRLTPPYREEEVSYVSPTDALRFGGMLTIPAGKGPFAAVVLVADQGGYDREGTVGDYPLLAQLGDYLTRRGIAVLRFDSRGSGQTGGTLADVAQTTADVHAALGYLRTRPEINVQHIGVVGHGVGANVGLLSATQPLPPSFVVGLAAHGQPGSALLVEQQVNLLKSMGAEAAQVAAATKQQQLLVDMVLNLTNAEQARTIVANLLLQASGGTDTISARAGAAEMTTKRFRDYLRFDPLPGLARVRCPVLLLHGAADVNVAPEPNLPLLTKALRANPNLSSRKLPGVNYLFQSDPATWPLVNGQPRPTMSPEALEAIRAWIVQRTTKP</sequence>
<dbReference type="PROSITE" id="PS51257">
    <property type="entry name" value="PROKAR_LIPOPROTEIN"/>
    <property type="match status" value="1"/>
</dbReference>
<dbReference type="PANTHER" id="PTHR43265">
    <property type="entry name" value="ESTERASE ESTD"/>
    <property type="match status" value="1"/>
</dbReference>
<keyword evidence="1" id="KW-0732">Signal</keyword>
<protein>
    <recommendedName>
        <fullName evidence="2">Serine aminopeptidase S33 domain-containing protein</fullName>
    </recommendedName>
</protein>
<keyword evidence="4" id="KW-1185">Reference proteome</keyword>
<feature type="chain" id="PRO_5012918344" description="Serine aminopeptidase S33 domain-containing protein" evidence="1">
    <location>
        <begin position="24"/>
        <end position="463"/>
    </location>
</feature>
<dbReference type="Proteomes" id="UP000198310">
    <property type="component" value="Unassembled WGS sequence"/>
</dbReference>
<proteinExistence type="predicted"/>
<evidence type="ECO:0000313" key="4">
    <source>
        <dbReference type="Proteomes" id="UP000198310"/>
    </source>
</evidence>
<reference evidence="4" key="1">
    <citation type="submission" date="2017-06" db="EMBL/GenBank/DDBJ databases">
        <authorList>
            <person name="Varghese N."/>
            <person name="Submissions S."/>
        </authorList>
    </citation>
    <scope>NUCLEOTIDE SEQUENCE [LARGE SCALE GENOMIC DNA]</scope>
    <source>
        <strain evidence="4">DSM 28041</strain>
    </source>
</reference>
<evidence type="ECO:0000259" key="2">
    <source>
        <dbReference type="Pfam" id="PF12146"/>
    </source>
</evidence>